<evidence type="ECO:0000256" key="4">
    <source>
        <dbReference type="ARBA" id="ARBA00049194"/>
    </source>
</evidence>
<protein>
    <recommendedName>
        <fullName evidence="3">aldehyde dehydrogenase (NAD(+))</fullName>
        <ecNumber evidence="3">1.2.1.3</ecNumber>
    </recommendedName>
</protein>
<accession>A0ABY1N0Y1</accession>
<evidence type="ECO:0000256" key="5">
    <source>
        <dbReference type="PROSITE-ProRule" id="PRU10007"/>
    </source>
</evidence>
<evidence type="ECO:0000256" key="6">
    <source>
        <dbReference type="RuleBase" id="RU003345"/>
    </source>
</evidence>
<gene>
    <name evidence="8" type="ORF">SAMN06265174_10445</name>
</gene>
<reference evidence="8 9" key="1">
    <citation type="submission" date="2017-05" db="EMBL/GenBank/DDBJ databases">
        <authorList>
            <person name="Varghese N."/>
            <person name="Submissions S."/>
        </authorList>
    </citation>
    <scope>NUCLEOTIDE SEQUENCE [LARGE SCALE GENOMIC DNA]</scope>
    <source>
        <strain evidence="8 9">DSM 45139</strain>
    </source>
</reference>
<comment type="catalytic activity">
    <reaction evidence="4">
        <text>an aldehyde + NAD(+) + H2O = a carboxylate + NADH + 2 H(+)</text>
        <dbReference type="Rhea" id="RHEA:16185"/>
        <dbReference type="ChEBI" id="CHEBI:15377"/>
        <dbReference type="ChEBI" id="CHEBI:15378"/>
        <dbReference type="ChEBI" id="CHEBI:17478"/>
        <dbReference type="ChEBI" id="CHEBI:29067"/>
        <dbReference type="ChEBI" id="CHEBI:57540"/>
        <dbReference type="ChEBI" id="CHEBI:57945"/>
        <dbReference type="EC" id="1.2.1.3"/>
    </reaction>
</comment>
<evidence type="ECO:0000256" key="3">
    <source>
        <dbReference type="ARBA" id="ARBA00024226"/>
    </source>
</evidence>
<evidence type="ECO:0000256" key="1">
    <source>
        <dbReference type="ARBA" id="ARBA00009986"/>
    </source>
</evidence>
<dbReference type="Proteomes" id="UP000315460">
    <property type="component" value="Unassembled WGS sequence"/>
</dbReference>
<dbReference type="SUPFAM" id="SSF53720">
    <property type="entry name" value="ALDH-like"/>
    <property type="match status" value="1"/>
</dbReference>
<dbReference type="RefSeq" id="WP_154830018.1">
    <property type="nucleotide sequence ID" value="NZ_BAAAQH010000012.1"/>
</dbReference>
<evidence type="ECO:0000256" key="2">
    <source>
        <dbReference type="ARBA" id="ARBA00023002"/>
    </source>
</evidence>
<proteinExistence type="inferred from homology"/>
<comment type="similarity">
    <text evidence="1 6">Belongs to the aldehyde dehydrogenase family.</text>
</comment>
<dbReference type="Pfam" id="PF00171">
    <property type="entry name" value="Aldedh"/>
    <property type="match status" value="1"/>
</dbReference>
<evidence type="ECO:0000313" key="9">
    <source>
        <dbReference type="Proteomes" id="UP000315460"/>
    </source>
</evidence>
<dbReference type="InterPro" id="IPR016160">
    <property type="entry name" value="Ald_DH_CS_CYS"/>
</dbReference>
<comment type="caution">
    <text evidence="8">The sequence shown here is derived from an EMBL/GenBank/DDBJ whole genome shotgun (WGS) entry which is preliminary data.</text>
</comment>
<keyword evidence="9" id="KW-1185">Reference proteome</keyword>
<dbReference type="Gene3D" id="3.40.605.10">
    <property type="entry name" value="Aldehyde Dehydrogenase, Chain A, domain 1"/>
    <property type="match status" value="1"/>
</dbReference>
<dbReference type="InterPro" id="IPR016162">
    <property type="entry name" value="Ald_DH_N"/>
</dbReference>
<feature type="active site" evidence="5">
    <location>
        <position position="229"/>
    </location>
</feature>
<dbReference type="PANTHER" id="PTHR42804">
    <property type="entry name" value="ALDEHYDE DEHYDROGENASE"/>
    <property type="match status" value="1"/>
</dbReference>
<dbReference type="EMBL" id="FXTG01000004">
    <property type="protein sequence ID" value="SMO70150.1"/>
    <property type="molecule type" value="Genomic_DNA"/>
</dbReference>
<feature type="domain" description="Aldehyde dehydrogenase" evidence="7">
    <location>
        <begin position="7"/>
        <end position="451"/>
    </location>
</feature>
<dbReference type="InterPro" id="IPR016161">
    <property type="entry name" value="Ald_DH/histidinol_DH"/>
</dbReference>
<keyword evidence="2 6" id="KW-0560">Oxidoreductase</keyword>
<dbReference type="EC" id="1.2.1.3" evidence="3"/>
<dbReference type="InterPro" id="IPR016163">
    <property type="entry name" value="Ald_DH_C"/>
</dbReference>
<dbReference type="Gene3D" id="3.40.309.10">
    <property type="entry name" value="Aldehyde Dehydrogenase, Chain A, domain 2"/>
    <property type="match status" value="1"/>
</dbReference>
<dbReference type="InterPro" id="IPR029510">
    <property type="entry name" value="Ald_DH_CS_GLU"/>
</dbReference>
<evidence type="ECO:0000259" key="7">
    <source>
        <dbReference type="Pfam" id="PF00171"/>
    </source>
</evidence>
<sequence length="459" mass="49397">MTPDTHLISIDPATLEEIGRTPVTTPEEIDTRITGAQDAFMTWRSDRAHRQSLLAKCSERLMAQLPELAEILSREQGKTLEVASGEVWIAAHCFAHYAELDWQSGIEAPETPERRASIEYRPLGVVGAIVPWNFPIFLMAAKIAPALAAGNTVVVKPAESVSMALDEVVGVLQGILPPQVLNIVHGGPEVGRAVIAHRHVRKVSFTGSTQVGRQIMRQAADTLTPVTLELGGNDPAIVLDDADVDFAAQSLAHSAFFNTGQMCIAPKRAYVPADKVDHFCRVFASVMDELPVGRGLDPGVKVGPLHNRAQLDYVRSLLDKAVGDGGVVVRGGGRGTDLPGYFLEPTLIRDVDDTADIVSKEQFGPVFPVVAYDEVDDVLATLDAQEFGLGASVWGSPDAAEAIASRIDAGQVWINQHNALEVELPFGGTKSSGFGREGGMEGIHEFLQTRVISRKNVHT</sequence>
<organism evidence="8 9">
    <name type="scientific">Dietzia kunjamensis subsp. schimae</name>
    <dbReference type="NCBI Taxonomy" id="498198"/>
    <lineage>
        <taxon>Bacteria</taxon>
        <taxon>Bacillati</taxon>
        <taxon>Actinomycetota</taxon>
        <taxon>Actinomycetes</taxon>
        <taxon>Mycobacteriales</taxon>
        <taxon>Dietziaceae</taxon>
        <taxon>Dietzia</taxon>
    </lineage>
</organism>
<dbReference type="PROSITE" id="PS00687">
    <property type="entry name" value="ALDEHYDE_DEHYDR_GLU"/>
    <property type="match status" value="1"/>
</dbReference>
<dbReference type="PANTHER" id="PTHR42804:SF1">
    <property type="entry name" value="ALDEHYDE DEHYDROGENASE-RELATED"/>
    <property type="match status" value="1"/>
</dbReference>
<name>A0ABY1N0Y1_9ACTN</name>
<dbReference type="InterPro" id="IPR015590">
    <property type="entry name" value="Aldehyde_DH_dom"/>
</dbReference>
<evidence type="ECO:0000313" key="8">
    <source>
        <dbReference type="EMBL" id="SMO70150.1"/>
    </source>
</evidence>
<dbReference type="PROSITE" id="PS00070">
    <property type="entry name" value="ALDEHYDE_DEHYDR_CYS"/>
    <property type="match status" value="1"/>
</dbReference>